<dbReference type="RefSeq" id="WP_187558769.1">
    <property type="nucleotide sequence ID" value="NZ_JACRTP010000004.1"/>
</dbReference>
<dbReference type="Gene3D" id="3.90.1200.10">
    <property type="match status" value="1"/>
</dbReference>
<dbReference type="InterPro" id="IPR011009">
    <property type="entry name" value="Kinase-like_dom_sf"/>
</dbReference>
<dbReference type="Gene3D" id="3.30.200.20">
    <property type="entry name" value="Phosphorylase Kinase, domain 1"/>
    <property type="match status" value="1"/>
</dbReference>
<dbReference type="SUPFAM" id="SSF56112">
    <property type="entry name" value="Protein kinase-like (PK-like)"/>
    <property type="match status" value="1"/>
</dbReference>
<accession>A0ABR7PC42</accession>
<keyword evidence="3" id="KW-1185">Reference proteome</keyword>
<dbReference type="Gene3D" id="3.90.550.10">
    <property type="entry name" value="Spore Coat Polysaccharide Biosynthesis Protein SpsA, Chain A"/>
    <property type="match status" value="1"/>
</dbReference>
<gene>
    <name evidence="2" type="ORF">H8712_10125</name>
</gene>
<dbReference type="Pfam" id="PF12804">
    <property type="entry name" value="NTP_transf_3"/>
    <property type="match status" value="1"/>
</dbReference>
<proteinExistence type="predicted"/>
<reference evidence="2 3" key="1">
    <citation type="submission" date="2020-08" db="EMBL/GenBank/DDBJ databases">
        <title>Genome public.</title>
        <authorList>
            <person name="Liu C."/>
            <person name="Sun Q."/>
        </authorList>
    </citation>
    <scope>NUCLEOTIDE SEQUENCE [LARGE SCALE GENOMIC DNA]</scope>
    <source>
        <strain evidence="2 3">3_YM_SP_D4_24.mj</strain>
    </source>
</reference>
<sequence length="582" mass="68320">MNIQEYDIMNEIAESGYENQRILTEKTGYSLGKVNQSLNELIQKEYLTKEYQLTEKAEAEFEKKAPKNAIILAAGYGIRMMPMNREVPKGLIEVNGEPLIERLIRQLHEAGIFQIDIIVGFMKEQYEYLIDEFQVNLIVNREYAQYNNLHSLALAKDRISNTYIIPCDVWCEKNPFSKRELYSWYMVTDLVDDESDVRVNRKLELVSVDAEKSGNAMVGIAYILEEEAEELQSQIKEMCKKKAYENVFWESALMKKGKMYVSAKIVPSRSVYEINTYEQLRELDDTSKQLDSDVIHLISEILACEPNELEEIEVLKKGMTNRSFMFKCRGKRFIMRIPGEGTEMLINRKQEYEVYQVIKPLGICDSIRYINPENGYKLTEFIEDARCCDSGNPEDVKACMAVLRKFHESGVKVEHTFDVFERLEFYEKLWKGIPSCYRDYKQTKAHVYELKNYIDKQEKQISLCHIDSVPDNFLMTKDRIALIDWEYAGMQDTDVDLAMFIIYSMYGKEQADALIDAYYTEGCKKEKRLKIYCYVAVCGLLWSNWCEVKYHEGVEFGEYSLRQYRYAKEYYKYVKEELENGL</sequence>
<protein>
    <submittedName>
        <fullName evidence="2">Phosphotransferase</fullName>
    </submittedName>
</protein>
<feature type="domain" description="MobA-like NTP transferase" evidence="1">
    <location>
        <begin position="69"/>
        <end position="169"/>
    </location>
</feature>
<comment type="caution">
    <text evidence="2">The sequence shown here is derived from an EMBL/GenBank/DDBJ whole genome shotgun (WGS) entry which is preliminary data.</text>
</comment>
<dbReference type="PANTHER" id="PTHR22603:SF66">
    <property type="entry name" value="ETHANOLAMINE KINASE"/>
    <property type="match status" value="1"/>
</dbReference>
<evidence type="ECO:0000313" key="2">
    <source>
        <dbReference type="EMBL" id="MBC8628961.1"/>
    </source>
</evidence>
<dbReference type="PANTHER" id="PTHR22603">
    <property type="entry name" value="CHOLINE/ETHANOALAMINE KINASE"/>
    <property type="match status" value="1"/>
</dbReference>
<organism evidence="2 3">
    <name type="scientific">Blautia stercoris</name>
    <dbReference type="NCBI Taxonomy" id="871664"/>
    <lineage>
        <taxon>Bacteria</taxon>
        <taxon>Bacillati</taxon>
        <taxon>Bacillota</taxon>
        <taxon>Clostridia</taxon>
        <taxon>Lachnospirales</taxon>
        <taxon>Lachnospiraceae</taxon>
        <taxon>Blautia</taxon>
    </lineage>
</organism>
<dbReference type="Pfam" id="PF01633">
    <property type="entry name" value="Choline_kinase"/>
    <property type="match status" value="1"/>
</dbReference>
<dbReference type="SUPFAM" id="SSF53448">
    <property type="entry name" value="Nucleotide-diphospho-sugar transferases"/>
    <property type="match status" value="1"/>
</dbReference>
<evidence type="ECO:0000259" key="1">
    <source>
        <dbReference type="Pfam" id="PF12804"/>
    </source>
</evidence>
<dbReference type="Proteomes" id="UP000661649">
    <property type="component" value="Unassembled WGS sequence"/>
</dbReference>
<dbReference type="InterPro" id="IPR029044">
    <property type="entry name" value="Nucleotide-diphossugar_trans"/>
</dbReference>
<evidence type="ECO:0000313" key="3">
    <source>
        <dbReference type="Proteomes" id="UP000661649"/>
    </source>
</evidence>
<dbReference type="CDD" id="cd05151">
    <property type="entry name" value="ChoK-like"/>
    <property type="match status" value="1"/>
</dbReference>
<name>A0ABR7PC42_9FIRM</name>
<dbReference type="EMBL" id="JACRTP010000004">
    <property type="protein sequence ID" value="MBC8628961.1"/>
    <property type="molecule type" value="Genomic_DNA"/>
</dbReference>
<dbReference type="InterPro" id="IPR025877">
    <property type="entry name" value="MobA-like_NTP_Trfase"/>
</dbReference>